<protein>
    <recommendedName>
        <fullName evidence="3">Methyltransferase domain-containing protein</fullName>
    </recommendedName>
</protein>
<evidence type="ECO:0008006" key="3">
    <source>
        <dbReference type="Google" id="ProtNLM"/>
    </source>
</evidence>
<organism evidence="1 2">
    <name type="scientific">Billgrantia gudaonensis</name>
    <dbReference type="NCBI Taxonomy" id="376427"/>
    <lineage>
        <taxon>Bacteria</taxon>
        <taxon>Pseudomonadati</taxon>
        <taxon>Pseudomonadota</taxon>
        <taxon>Gammaproteobacteria</taxon>
        <taxon>Oceanospirillales</taxon>
        <taxon>Halomonadaceae</taxon>
        <taxon>Billgrantia</taxon>
    </lineage>
</organism>
<dbReference type="STRING" id="376427.SAMN04487954_11238"/>
<name>A0A1G8ZJC8_9GAMM</name>
<proteinExistence type="predicted"/>
<keyword evidence="2" id="KW-1185">Reference proteome</keyword>
<sequence>MNACGDAAHFSADWLASREALDARSRSRCLTGLAAAWLAARPGVHRLVDLGSGSGSNLRFLAPRLPGPQRWRLVDHDDELLARAGRTRLHDAEGGRVAVGLERRDLTPVDDALLRDADLVVASALCDLVSRSWAEALVDGCAARGQALLITLTVDGDWAFLDAGGERVDSDEDIAVRTLVQAHQRRDKGLGVALGGQAPAVLAERLEAAGYRVVSVYSPWFVPRGEAATRLVAEALLDGWHSAALEQAPEQAERLARWHDARRAQLAAGELGLTVGHRDLFATPGAGATA</sequence>
<dbReference type="Gene3D" id="3.40.50.150">
    <property type="entry name" value="Vaccinia Virus protein VP39"/>
    <property type="match status" value="1"/>
</dbReference>
<evidence type="ECO:0000313" key="2">
    <source>
        <dbReference type="Proteomes" id="UP000198525"/>
    </source>
</evidence>
<reference evidence="1 2" key="1">
    <citation type="submission" date="2016-10" db="EMBL/GenBank/DDBJ databases">
        <authorList>
            <person name="de Groot N.N."/>
        </authorList>
    </citation>
    <scope>NUCLEOTIDE SEQUENCE [LARGE SCALE GENOMIC DNA]</scope>
    <source>
        <strain evidence="1 2">CGMCC 1.6133</strain>
    </source>
</reference>
<dbReference type="SUPFAM" id="SSF53335">
    <property type="entry name" value="S-adenosyl-L-methionine-dependent methyltransferases"/>
    <property type="match status" value="1"/>
</dbReference>
<dbReference type="EMBL" id="FNES01000012">
    <property type="protein sequence ID" value="SDK15123.1"/>
    <property type="molecule type" value="Genomic_DNA"/>
</dbReference>
<gene>
    <name evidence="1" type="ORF">SAMN04487954_11238</name>
</gene>
<dbReference type="AlphaFoldDB" id="A0A1G8ZJC8"/>
<evidence type="ECO:0000313" key="1">
    <source>
        <dbReference type="EMBL" id="SDK15123.1"/>
    </source>
</evidence>
<accession>A0A1G8ZJC8</accession>
<dbReference type="Proteomes" id="UP000198525">
    <property type="component" value="Unassembled WGS sequence"/>
</dbReference>
<dbReference type="InterPro" id="IPR029063">
    <property type="entry name" value="SAM-dependent_MTases_sf"/>
</dbReference>